<feature type="transmembrane region" description="Helical" evidence="1">
    <location>
        <begin position="129"/>
        <end position="152"/>
    </location>
</feature>
<feature type="transmembrane region" description="Helical" evidence="1">
    <location>
        <begin position="62"/>
        <end position="81"/>
    </location>
</feature>
<keyword evidence="1" id="KW-0812">Transmembrane</keyword>
<sequence>MKKEEKKLLIYGCYSKLLFSARSYNNLQAVYRNLAITDLLAVLLADGFLLSFDKTALPFNPLLGSIVITLIGIISLIFIWYEDIIVQEDYLNTIVFQALKLEKKHSWLPRLHHNFLHLYEKHKIISFKITFYIGCQAILFFVLSILTIFSLYSLNSLTITS</sequence>
<reference evidence="2" key="1">
    <citation type="journal article" date="2015" name="Nature">
        <title>Complex archaea that bridge the gap between prokaryotes and eukaryotes.</title>
        <authorList>
            <person name="Spang A."/>
            <person name="Saw J.H."/>
            <person name="Jorgensen S.L."/>
            <person name="Zaremba-Niedzwiedzka K."/>
            <person name="Martijn J."/>
            <person name="Lind A.E."/>
            <person name="van Eijk R."/>
            <person name="Schleper C."/>
            <person name="Guy L."/>
            <person name="Ettema T.J."/>
        </authorList>
    </citation>
    <scope>NUCLEOTIDE SEQUENCE</scope>
</reference>
<comment type="caution">
    <text evidence="2">The sequence shown here is derived from an EMBL/GenBank/DDBJ whole genome shotgun (WGS) entry which is preliminary data.</text>
</comment>
<proteinExistence type="predicted"/>
<gene>
    <name evidence="2" type="ORF">LCGC14_2230680</name>
</gene>
<dbReference type="EMBL" id="LAZR01029999">
    <property type="protein sequence ID" value="KKL57909.1"/>
    <property type="molecule type" value="Genomic_DNA"/>
</dbReference>
<keyword evidence="1" id="KW-1133">Transmembrane helix</keyword>
<name>A0A0F9D8K3_9ZZZZ</name>
<evidence type="ECO:0000256" key="1">
    <source>
        <dbReference type="SAM" id="Phobius"/>
    </source>
</evidence>
<dbReference type="AlphaFoldDB" id="A0A0F9D8K3"/>
<protein>
    <submittedName>
        <fullName evidence="2">Uncharacterized protein</fullName>
    </submittedName>
</protein>
<keyword evidence="1" id="KW-0472">Membrane</keyword>
<evidence type="ECO:0000313" key="2">
    <source>
        <dbReference type="EMBL" id="KKL57909.1"/>
    </source>
</evidence>
<organism evidence="2">
    <name type="scientific">marine sediment metagenome</name>
    <dbReference type="NCBI Taxonomy" id="412755"/>
    <lineage>
        <taxon>unclassified sequences</taxon>
        <taxon>metagenomes</taxon>
        <taxon>ecological metagenomes</taxon>
    </lineage>
</organism>
<accession>A0A0F9D8K3</accession>
<feature type="transmembrane region" description="Helical" evidence="1">
    <location>
        <begin position="30"/>
        <end position="50"/>
    </location>
</feature>